<dbReference type="AlphaFoldDB" id="A0AAV5UI74"/>
<keyword evidence="3" id="KW-0833">Ubl conjugation pathway</keyword>
<keyword evidence="4" id="KW-0862">Zinc</keyword>
<dbReference type="GO" id="GO:0004842">
    <property type="term" value="F:ubiquitin-protein transferase activity"/>
    <property type="evidence" value="ECO:0007669"/>
    <property type="project" value="InterPro"/>
</dbReference>
<dbReference type="EMBL" id="BTSX01000006">
    <property type="protein sequence ID" value="GMT05604.1"/>
    <property type="molecule type" value="Genomic_DNA"/>
</dbReference>
<evidence type="ECO:0000256" key="2">
    <source>
        <dbReference type="ARBA" id="ARBA00022771"/>
    </source>
</evidence>
<organism evidence="6 7">
    <name type="scientific">Pristionchus entomophagus</name>
    <dbReference type="NCBI Taxonomy" id="358040"/>
    <lineage>
        <taxon>Eukaryota</taxon>
        <taxon>Metazoa</taxon>
        <taxon>Ecdysozoa</taxon>
        <taxon>Nematoda</taxon>
        <taxon>Chromadorea</taxon>
        <taxon>Rhabditida</taxon>
        <taxon>Rhabditina</taxon>
        <taxon>Diplogasteromorpha</taxon>
        <taxon>Diplogasteroidea</taxon>
        <taxon>Neodiplogasteridae</taxon>
        <taxon>Pristionchus</taxon>
    </lineage>
</organism>
<sequence>MDDCSCGALLCGFCPSLFHGRLSCDRAAQYNEYLKKNGMDTILSDFPSSAIVNELIRCPSCETPLQRSAGCDHMVCVCGAPFCFKCGRERDVLHDQGGCTQTTLESVVLLDVFTRTGARDFTKKTLADAVRRRVELAIRKREIAGELSVLPLSKARMYMRKIEALSVLLESTILIRDQKIIAGRIELALYRFLNTQRVNGGTERERMAKRGDEMVHNCNEF</sequence>
<keyword evidence="2" id="KW-0863">Zinc-finger</keyword>
<evidence type="ECO:0000256" key="3">
    <source>
        <dbReference type="ARBA" id="ARBA00022786"/>
    </source>
</evidence>
<keyword evidence="7" id="KW-1185">Reference proteome</keyword>
<evidence type="ECO:0000256" key="1">
    <source>
        <dbReference type="ARBA" id="ARBA00022723"/>
    </source>
</evidence>
<dbReference type="Pfam" id="PF01485">
    <property type="entry name" value="IBR"/>
    <property type="match status" value="1"/>
</dbReference>
<proteinExistence type="predicted"/>
<feature type="non-terminal residue" evidence="6">
    <location>
        <position position="221"/>
    </location>
</feature>
<keyword evidence="1" id="KW-0479">Metal-binding</keyword>
<reference evidence="6" key="1">
    <citation type="submission" date="2023-10" db="EMBL/GenBank/DDBJ databases">
        <title>Genome assembly of Pristionchus species.</title>
        <authorList>
            <person name="Yoshida K."/>
            <person name="Sommer R.J."/>
        </authorList>
    </citation>
    <scope>NUCLEOTIDE SEQUENCE</scope>
    <source>
        <strain evidence="6">RS0144</strain>
    </source>
</reference>
<evidence type="ECO:0000259" key="5">
    <source>
        <dbReference type="Pfam" id="PF01485"/>
    </source>
</evidence>
<dbReference type="InterPro" id="IPR002867">
    <property type="entry name" value="IBR_dom"/>
</dbReference>
<dbReference type="InterPro" id="IPR031127">
    <property type="entry name" value="E3_UB_ligase_RBR"/>
</dbReference>
<dbReference type="Gene3D" id="1.20.120.1750">
    <property type="match status" value="1"/>
</dbReference>
<feature type="domain" description="IBR" evidence="5">
    <location>
        <begin position="53"/>
        <end position="90"/>
    </location>
</feature>
<evidence type="ECO:0000313" key="6">
    <source>
        <dbReference type="EMBL" id="GMT05604.1"/>
    </source>
</evidence>
<accession>A0AAV5UI74</accession>
<dbReference type="GO" id="GO:0016567">
    <property type="term" value="P:protein ubiquitination"/>
    <property type="evidence" value="ECO:0007669"/>
    <property type="project" value="InterPro"/>
</dbReference>
<gene>
    <name evidence="6" type="ORF">PENTCL1PPCAC_27778</name>
</gene>
<dbReference type="Proteomes" id="UP001432027">
    <property type="component" value="Unassembled WGS sequence"/>
</dbReference>
<dbReference type="CDD" id="cd22584">
    <property type="entry name" value="Rcat_RBR_unk"/>
    <property type="match status" value="1"/>
</dbReference>
<evidence type="ECO:0000313" key="7">
    <source>
        <dbReference type="Proteomes" id="UP001432027"/>
    </source>
</evidence>
<dbReference type="SUPFAM" id="SSF57850">
    <property type="entry name" value="RING/U-box"/>
    <property type="match status" value="1"/>
</dbReference>
<dbReference type="PANTHER" id="PTHR11685">
    <property type="entry name" value="RBR FAMILY RING FINGER AND IBR DOMAIN-CONTAINING"/>
    <property type="match status" value="1"/>
</dbReference>
<name>A0AAV5UI74_9BILA</name>
<dbReference type="GO" id="GO:0008270">
    <property type="term" value="F:zinc ion binding"/>
    <property type="evidence" value="ECO:0007669"/>
    <property type="project" value="UniProtKB-KW"/>
</dbReference>
<protein>
    <recommendedName>
        <fullName evidence="5">IBR domain-containing protein</fullName>
    </recommendedName>
</protein>
<evidence type="ECO:0000256" key="4">
    <source>
        <dbReference type="ARBA" id="ARBA00022833"/>
    </source>
</evidence>
<comment type="caution">
    <text evidence="6">The sequence shown here is derived from an EMBL/GenBank/DDBJ whole genome shotgun (WGS) entry which is preliminary data.</text>
</comment>